<dbReference type="Pfam" id="PF16940">
    <property type="entry name" value="Tic110"/>
    <property type="match status" value="1"/>
</dbReference>
<dbReference type="PANTHER" id="PTHR34935:SF3">
    <property type="entry name" value="PROTEIN TIC110, CHLOROPLASTIC"/>
    <property type="match status" value="1"/>
</dbReference>
<dbReference type="InterPro" id="IPR036770">
    <property type="entry name" value="Ankyrin_rpt-contain_sf"/>
</dbReference>
<dbReference type="PANTHER" id="PTHR34935">
    <property type="entry name" value="PROTEIN TIC110, CHLOROPLASTIC"/>
    <property type="match status" value="1"/>
</dbReference>
<dbReference type="EMBL" id="HG994365">
    <property type="protein sequence ID" value="CAF2069230.1"/>
    <property type="molecule type" value="Genomic_DNA"/>
</dbReference>
<gene>
    <name evidence="2" type="ORF">DARMORV10_C01P10430.1</name>
</gene>
<evidence type="ECO:0000313" key="2">
    <source>
        <dbReference type="EMBL" id="CAF2069230.1"/>
    </source>
</evidence>
<feature type="repeat" description="ANK" evidence="1">
    <location>
        <begin position="138"/>
        <end position="170"/>
    </location>
</feature>
<name>A0A816R560_BRANA</name>
<sequence length="259" mass="28683">MSNGLIRSVPSRTNKPGSRYFNFRSKDFTAAGLSFAYLGEYIKAEEAHLKSIQLDSNYLEAWLHLAQVLQVDNRVWKAYHFRGFVFHGLGEHRSPCEQKNVLIETENFDGEYRDAKGYLEVVRTLLSVGVSLKAITRKGLTPLPYAAQGSQLDLVKYLVKKGANVRATTKAGLVAVSQVRNILGLGTREAEAITVDVTSKAYRKRLAIHEGILGPPDLMLLQVTTKRDDSEYLLLNQLGGILGLISKEIVNIHVGLGVS</sequence>
<keyword evidence="1" id="KW-0040">ANK repeat</keyword>
<dbReference type="AlphaFoldDB" id="A0A816R560"/>
<organism evidence="2">
    <name type="scientific">Brassica napus</name>
    <name type="common">Rape</name>
    <dbReference type="NCBI Taxonomy" id="3708"/>
    <lineage>
        <taxon>Eukaryota</taxon>
        <taxon>Viridiplantae</taxon>
        <taxon>Streptophyta</taxon>
        <taxon>Embryophyta</taxon>
        <taxon>Tracheophyta</taxon>
        <taxon>Spermatophyta</taxon>
        <taxon>Magnoliopsida</taxon>
        <taxon>eudicotyledons</taxon>
        <taxon>Gunneridae</taxon>
        <taxon>Pentapetalae</taxon>
        <taxon>rosids</taxon>
        <taxon>malvids</taxon>
        <taxon>Brassicales</taxon>
        <taxon>Brassicaceae</taxon>
        <taxon>Brassiceae</taxon>
        <taxon>Brassica</taxon>
    </lineage>
</organism>
<protein>
    <submittedName>
        <fullName evidence="2">(rape) hypothetical protein</fullName>
    </submittedName>
</protein>
<dbReference type="InterPro" id="IPR002110">
    <property type="entry name" value="Ankyrin_rpt"/>
</dbReference>
<dbReference type="InterPro" id="IPR011990">
    <property type="entry name" value="TPR-like_helical_dom_sf"/>
</dbReference>
<dbReference type="Pfam" id="PF12796">
    <property type="entry name" value="Ank_2"/>
    <property type="match status" value="1"/>
</dbReference>
<proteinExistence type="predicted"/>
<accession>A0A816R560</accession>
<dbReference type="SUPFAM" id="SSF48452">
    <property type="entry name" value="TPR-like"/>
    <property type="match status" value="1"/>
</dbReference>
<dbReference type="PROSITE" id="PS50088">
    <property type="entry name" value="ANK_REPEAT"/>
    <property type="match status" value="1"/>
</dbReference>
<dbReference type="InterPro" id="IPR031610">
    <property type="entry name" value="TIC110"/>
</dbReference>
<evidence type="ECO:0000256" key="1">
    <source>
        <dbReference type="PROSITE-ProRule" id="PRU00023"/>
    </source>
</evidence>
<dbReference type="SUPFAM" id="SSF48403">
    <property type="entry name" value="Ankyrin repeat"/>
    <property type="match status" value="1"/>
</dbReference>
<dbReference type="Proteomes" id="UP001295469">
    <property type="component" value="Chromosome C01"/>
</dbReference>
<reference evidence="2" key="1">
    <citation type="submission" date="2021-01" db="EMBL/GenBank/DDBJ databases">
        <authorList>
            <consortium name="Genoscope - CEA"/>
            <person name="William W."/>
        </authorList>
    </citation>
    <scope>NUCLEOTIDE SEQUENCE</scope>
</reference>
<dbReference type="Gene3D" id="1.25.40.20">
    <property type="entry name" value="Ankyrin repeat-containing domain"/>
    <property type="match status" value="1"/>
</dbReference>
<dbReference type="PROSITE" id="PS50297">
    <property type="entry name" value="ANK_REP_REGION"/>
    <property type="match status" value="1"/>
</dbReference>